<sequence>MRRLFNTRFIRWWALRQIIAIAPGIGDRLGMFPDSIGMLEGADQVLVNEVSKVPEAEIVADLDFLSRCLASDATDAQITLPGGVRAGARIAVYDQPWIDMVTGTVLLPRLRRTVLLRGAFANWNATSARLGRPRIPIEGRVTSMINTDNYFHQLIENGIRLLDMLSRPEIGDAPITLVHRPPVRKVERAVLAVIARADTRIILREVPADSLVLPEQAIISFPGNNHWEWPELPKPAVQRMDELFAAYYGPPDTQGGEKLFLSRRGAKLRGLRNEAELEAMLTRRGFESFVATDDNHAEQIARFRAAREIVSVHGAGLTNLLFSAPGARLVEIFPSTKVKSPYWWVCRRMGHHYAPVIGGPGDRNEGFELDRAYVEKALAS</sequence>
<dbReference type="Proteomes" id="UP000655420">
    <property type="component" value="Unassembled WGS sequence"/>
</dbReference>
<keyword evidence="3" id="KW-0325">Glycoprotein</keyword>
<accession>A0A8J7SC61</accession>
<dbReference type="PANTHER" id="PTHR20961">
    <property type="entry name" value="GLYCOSYLTRANSFERASE"/>
    <property type="match status" value="1"/>
</dbReference>
<evidence type="ECO:0000256" key="3">
    <source>
        <dbReference type="ARBA" id="ARBA00023180"/>
    </source>
</evidence>
<evidence type="ECO:0000256" key="2">
    <source>
        <dbReference type="ARBA" id="ARBA00022679"/>
    </source>
</evidence>
<dbReference type="InterPro" id="IPR049625">
    <property type="entry name" value="Glyco_transf_61_cat"/>
</dbReference>
<dbReference type="EMBL" id="JAEHHL010000001">
    <property type="protein sequence ID" value="MBK0397707.1"/>
    <property type="molecule type" value="Genomic_DNA"/>
</dbReference>
<dbReference type="InterPro" id="IPR007657">
    <property type="entry name" value="Glycosyltransferase_61"/>
</dbReference>
<dbReference type="AlphaFoldDB" id="A0A8J7SC61"/>
<proteinExistence type="predicted"/>
<comment type="caution">
    <text evidence="5">The sequence shown here is derived from an EMBL/GenBank/DDBJ whole genome shotgun (WGS) entry which is preliminary data.</text>
</comment>
<organism evidence="5 6">
    <name type="scientific">Thermohalobaculum xanthum</name>
    <dbReference type="NCBI Taxonomy" id="2753746"/>
    <lineage>
        <taxon>Bacteria</taxon>
        <taxon>Pseudomonadati</taxon>
        <taxon>Pseudomonadota</taxon>
        <taxon>Alphaproteobacteria</taxon>
        <taxon>Rhodobacterales</taxon>
        <taxon>Paracoccaceae</taxon>
        <taxon>Thermohalobaculum</taxon>
    </lineage>
</organism>
<evidence type="ECO:0000256" key="1">
    <source>
        <dbReference type="ARBA" id="ARBA00022676"/>
    </source>
</evidence>
<keyword evidence="6" id="KW-1185">Reference proteome</keyword>
<dbReference type="RefSeq" id="WP_200605733.1">
    <property type="nucleotide sequence ID" value="NZ_JAEHHL010000001.1"/>
</dbReference>
<gene>
    <name evidence="5" type="ORF">H0I76_00755</name>
</gene>
<evidence type="ECO:0000259" key="4">
    <source>
        <dbReference type="Pfam" id="PF04577"/>
    </source>
</evidence>
<evidence type="ECO:0000313" key="6">
    <source>
        <dbReference type="Proteomes" id="UP000655420"/>
    </source>
</evidence>
<dbReference type="GO" id="GO:0016757">
    <property type="term" value="F:glycosyltransferase activity"/>
    <property type="evidence" value="ECO:0007669"/>
    <property type="project" value="UniProtKB-KW"/>
</dbReference>
<evidence type="ECO:0000313" key="5">
    <source>
        <dbReference type="EMBL" id="MBK0397707.1"/>
    </source>
</evidence>
<name>A0A8J7SC61_9RHOB</name>
<keyword evidence="1" id="KW-0328">Glycosyltransferase</keyword>
<feature type="domain" description="Glycosyltransferase 61 catalytic" evidence="4">
    <location>
        <begin position="226"/>
        <end position="330"/>
    </location>
</feature>
<keyword evidence="2" id="KW-0808">Transferase</keyword>
<protein>
    <submittedName>
        <fullName evidence="5">Glycosyltransferase family 61 protein</fullName>
    </submittedName>
</protein>
<dbReference type="Pfam" id="PF04577">
    <property type="entry name" value="Glyco_transf_61"/>
    <property type="match status" value="1"/>
</dbReference>
<reference evidence="5" key="1">
    <citation type="submission" date="2020-12" db="EMBL/GenBank/DDBJ databases">
        <title>Bacterial taxonomy.</title>
        <authorList>
            <person name="Pan X."/>
        </authorList>
    </citation>
    <scope>NUCLEOTIDE SEQUENCE</scope>
    <source>
        <strain evidence="5">M0105</strain>
    </source>
</reference>